<dbReference type="Pfam" id="PF03958">
    <property type="entry name" value="Secretin_N"/>
    <property type="match status" value="2"/>
</dbReference>
<dbReference type="PANTHER" id="PTHR30332:SF25">
    <property type="entry name" value="SECRETIN XPSD"/>
    <property type="match status" value="1"/>
</dbReference>
<dbReference type="InterPro" id="IPR049371">
    <property type="entry name" value="GspD-like_N0"/>
</dbReference>
<feature type="region of interest" description="Disordered" evidence="11">
    <location>
        <begin position="264"/>
        <end position="283"/>
    </location>
</feature>
<dbReference type="Proteomes" id="UP000578030">
    <property type="component" value="Unassembled WGS sequence"/>
</dbReference>
<feature type="compositionally biased region" description="Low complexity" evidence="11">
    <location>
        <begin position="377"/>
        <end position="393"/>
    </location>
</feature>
<dbReference type="Gene3D" id="3.55.50.30">
    <property type="match status" value="1"/>
</dbReference>
<dbReference type="PANTHER" id="PTHR30332">
    <property type="entry name" value="PROBABLE GENERAL SECRETION PATHWAY PROTEIN D"/>
    <property type="match status" value="1"/>
</dbReference>
<feature type="signal peptide" evidence="12">
    <location>
        <begin position="1"/>
        <end position="29"/>
    </location>
</feature>
<feature type="compositionally biased region" description="Low complexity" evidence="11">
    <location>
        <begin position="400"/>
        <end position="427"/>
    </location>
</feature>
<comment type="caution">
    <text evidence="16">The sequence shown here is derived from an EMBL/GenBank/DDBJ whole genome shotgun (WGS) entry which is preliminary data.</text>
</comment>
<proteinExistence type="inferred from homology"/>
<name>A0A7W4K6V6_9PROT</name>
<keyword evidence="8" id="KW-0472">Membrane</keyword>
<keyword evidence="5" id="KW-0812">Transmembrane</keyword>
<feature type="compositionally biased region" description="Polar residues" evidence="11">
    <location>
        <begin position="355"/>
        <end position="376"/>
    </location>
</feature>
<feature type="domain" description="NolW-like" evidence="14">
    <location>
        <begin position="329"/>
        <end position="485"/>
    </location>
</feature>
<dbReference type="InterPro" id="IPR013356">
    <property type="entry name" value="T2SS_GspD"/>
</dbReference>
<evidence type="ECO:0000256" key="6">
    <source>
        <dbReference type="ARBA" id="ARBA00022729"/>
    </source>
</evidence>
<feature type="region of interest" description="Disordered" evidence="11">
    <location>
        <begin position="353"/>
        <end position="440"/>
    </location>
</feature>
<evidence type="ECO:0000256" key="1">
    <source>
        <dbReference type="ARBA" id="ARBA00004442"/>
    </source>
</evidence>
<evidence type="ECO:0000259" key="15">
    <source>
        <dbReference type="Pfam" id="PF21305"/>
    </source>
</evidence>
<accession>A0A7W4K6V6</accession>
<dbReference type="GO" id="GO:0015628">
    <property type="term" value="P:protein secretion by the type II secretion system"/>
    <property type="evidence" value="ECO:0007669"/>
    <property type="project" value="InterPro"/>
</dbReference>
<reference evidence="16 17" key="1">
    <citation type="submission" date="2020-04" db="EMBL/GenBank/DDBJ databases">
        <title>Description of novel Gluconacetobacter.</title>
        <authorList>
            <person name="Sombolestani A."/>
        </authorList>
    </citation>
    <scope>NUCLEOTIDE SEQUENCE [LARGE SCALE GENOMIC DNA]</scope>
    <source>
        <strain evidence="16 17">LMG 27802</strain>
    </source>
</reference>
<dbReference type="NCBIfam" id="TIGR02517">
    <property type="entry name" value="type_II_gspD"/>
    <property type="match status" value="1"/>
</dbReference>
<gene>
    <name evidence="16" type="primary">gspD</name>
    <name evidence="16" type="ORF">HLH28_07660</name>
</gene>
<evidence type="ECO:0000256" key="5">
    <source>
        <dbReference type="ARBA" id="ARBA00022692"/>
    </source>
</evidence>
<dbReference type="PROSITE" id="PS51257">
    <property type="entry name" value="PROKAR_LIPOPROTEIN"/>
    <property type="match status" value="1"/>
</dbReference>
<dbReference type="PRINTS" id="PR00811">
    <property type="entry name" value="BCTERIALGSPD"/>
</dbReference>
<comment type="subcellular location">
    <subcellularLocation>
        <location evidence="1 10">Cell outer membrane</location>
    </subcellularLocation>
</comment>
<evidence type="ECO:0000256" key="10">
    <source>
        <dbReference type="RuleBase" id="RU004004"/>
    </source>
</evidence>
<dbReference type="AlphaFoldDB" id="A0A7W4K6V6"/>
<dbReference type="RefSeq" id="WP_182957034.1">
    <property type="nucleotide sequence ID" value="NZ_JABEQM010000005.1"/>
</dbReference>
<evidence type="ECO:0000256" key="11">
    <source>
        <dbReference type="SAM" id="MobiDB-lite"/>
    </source>
</evidence>
<dbReference type="EMBL" id="JABEQM010000005">
    <property type="protein sequence ID" value="MBB2201456.1"/>
    <property type="molecule type" value="Genomic_DNA"/>
</dbReference>
<organism evidence="16 17">
    <name type="scientific">Gluconacetobacter tumulisoli</name>
    <dbReference type="NCBI Taxonomy" id="1286189"/>
    <lineage>
        <taxon>Bacteria</taxon>
        <taxon>Pseudomonadati</taxon>
        <taxon>Pseudomonadota</taxon>
        <taxon>Alphaproteobacteria</taxon>
        <taxon>Acetobacterales</taxon>
        <taxon>Acetobacteraceae</taxon>
        <taxon>Gluconacetobacter</taxon>
    </lineage>
</organism>
<dbReference type="InterPro" id="IPR001775">
    <property type="entry name" value="GspD/PilQ"/>
</dbReference>
<sequence length="779" mass="80682">MIRLDFPRSLVPATALATLLLSGCSPSMPSVPPPLPGPRTITGATPRIDGPVGGSAPSAAAYAQMGRLTRTDSHAGTGGGGDVTLNFAGTDIRQATEEILGRVLGVNYTVDSAVKGTVTLHTVQPLRRDQLIPTLRVLLAGANASLVMQDGLYRVVANTAPGPGSGGAGSETAIPLRYANAENIAKVIAPVVQNGGHVAADPASNTLIISGDAATRATLVELVRSFDVDSLAGQSYLLLPVTNGTTTEMTEALQSALGLRHSSSGTTFGGATANPAPEGSSHDPVRIFAMPGIDSILVVAQQPRLIEDARRAFSVIEAGRRRTFRSWNIYYLQNDRANDVAYILQQAFTPDHVTATPTRTSQPSGGMTSGNRSGTFGNMSNSSGLGSSLSGSALSGGGMSTASGADGTSQTQSSSEQGQGGSQQSDGITNNPLLAGLGNFGQSASKEPQIRIIPDMQNNSVLVYGTQVEADTVSAMLHRIDIMPLQVRVDATIAEVTLNDNLKYGTQFFFKSGGINGILSNASQSLGSANLVSSQLSSSFPGFVIGGSSQGGAPFVIDALQAVTTVRVLSSPEVMVVDNQPASLMVGDLVPYLTGATTSVLTADSTITNSINYQPTGVILQVTPHVSNTGLVTLDISQQVSSVSTMTTTTSSSGSINSPTFSERQVTSRVAIEDGQTVGLAGLITDNTSRSNQGIPWLKDIPVIGLLGAQQTNQRTRTELLVLITPHVIHDQMQARAMTDDLRRNLAQAAGLAPELAATPATGSSDPQHRVLRAVGLHD</sequence>
<feature type="domain" description="GspD-like N0" evidence="15">
    <location>
        <begin position="85"/>
        <end position="155"/>
    </location>
</feature>
<feature type="chain" id="PRO_5030510081" evidence="12">
    <location>
        <begin position="30"/>
        <end position="779"/>
    </location>
</feature>
<evidence type="ECO:0000256" key="7">
    <source>
        <dbReference type="ARBA" id="ARBA00022927"/>
    </source>
</evidence>
<evidence type="ECO:0000259" key="13">
    <source>
        <dbReference type="Pfam" id="PF00263"/>
    </source>
</evidence>
<dbReference type="InterPro" id="IPR005644">
    <property type="entry name" value="NolW-like"/>
</dbReference>
<dbReference type="InterPro" id="IPR050810">
    <property type="entry name" value="Bact_Secretion_Sys_Channel"/>
</dbReference>
<dbReference type="Pfam" id="PF21305">
    <property type="entry name" value="type_II_gspD_N0"/>
    <property type="match status" value="1"/>
</dbReference>
<keyword evidence="7" id="KW-0653">Protein transport</keyword>
<keyword evidence="17" id="KW-1185">Reference proteome</keyword>
<keyword evidence="9" id="KW-0998">Cell outer membrane</keyword>
<feature type="domain" description="Type II/III secretion system secretin-like" evidence="13">
    <location>
        <begin position="559"/>
        <end position="729"/>
    </location>
</feature>
<evidence type="ECO:0000256" key="3">
    <source>
        <dbReference type="ARBA" id="ARBA00022448"/>
    </source>
</evidence>
<evidence type="ECO:0000313" key="16">
    <source>
        <dbReference type="EMBL" id="MBB2201456.1"/>
    </source>
</evidence>
<evidence type="ECO:0000256" key="2">
    <source>
        <dbReference type="ARBA" id="ARBA00006980"/>
    </source>
</evidence>
<evidence type="ECO:0000256" key="8">
    <source>
        <dbReference type="ARBA" id="ARBA00023136"/>
    </source>
</evidence>
<keyword evidence="3 10" id="KW-0813">Transport</keyword>
<feature type="domain" description="NolW-like" evidence="14">
    <location>
        <begin position="174"/>
        <end position="230"/>
    </location>
</feature>
<dbReference type="GO" id="GO:0015627">
    <property type="term" value="C:type II protein secretion system complex"/>
    <property type="evidence" value="ECO:0007669"/>
    <property type="project" value="InterPro"/>
</dbReference>
<dbReference type="GO" id="GO:0009279">
    <property type="term" value="C:cell outer membrane"/>
    <property type="evidence" value="ECO:0007669"/>
    <property type="project" value="UniProtKB-SubCell"/>
</dbReference>
<evidence type="ECO:0000256" key="12">
    <source>
        <dbReference type="SAM" id="SignalP"/>
    </source>
</evidence>
<dbReference type="Pfam" id="PF00263">
    <property type="entry name" value="Secretin"/>
    <property type="match status" value="1"/>
</dbReference>
<evidence type="ECO:0000313" key="17">
    <source>
        <dbReference type="Proteomes" id="UP000578030"/>
    </source>
</evidence>
<dbReference type="Gene3D" id="3.30.1370.120">
    <property type="match status" value="2"/>
</dbReference>
<dbReference type="InterPro" id="IPR004846">
    <property type="entry name" value="T2SS/T3SS_dom"/>
</dbReference>
<evidence type="ECO:0000259" key="14">
    <source>
        <dbReference type="Pfam" id="PF03958"/>
    </source>
</evidence>
<evidence type="ECO:0000256" key="4">
    <source>
        <dbReference type="ARBA" id="ARBA00022452"/>
    </source>
</evidence>
<keyword evidence="6 12" id="KW-0732">Signal</keyword>
<comment type="similarity">
    <text evidence="2">Belongs to the bacterial secretin family. GSP D subfamily.</text>
</comment>
<dbReference type="InterPro" id="IPR038591">
    <property type="entry name" value="NolW-like_sf"/>
</dbReference>
<protein>
    <submittedName>
        <fullName evidence="16">Type II secretion system secretin GspD</fullName>
    </submittedName>
</protein>
<keyword evidence="4" id="KW-1134">Transmembrane beta strand</keyword>
<evidence type="ECO:0000256" key="9">
    <source>
        <dbReference type="ARBA" id="ARBA00023237"/>
    </source>
</evidence>